<keyword evidence="3" id="KW-0808">Transferase</keyword>
<keyword evidence="10" id="KW-1133">Transmembrane helix</keyword>
<evidence type="ECO:0000256" key="6">
    <source>
        <dbReference type="ARBA" id="ARBA00022840"/>
    </source>
</evidence>
<keyword evidence="10" id="KW-0472">Membrane</keyword>
<keyword evidence="6" id="KW-0067">ATP-binding</keyword>
<dbReference type="Gene3D" id="3.40.50.300">
    <property type="entry name" value="P-loop containing nucleotide triphosphate hydrolases"/>
    <property type="match status" value="1"/>
</dbReference>
<keyword evidence="4" id="KW-0547">Nucleotide-binding</keyword>
<dbReference type="PANTHER" id="PTHR32309:SF13">
    <property type="entry name" value="FERRIC ENTEROBACTIN TRANSPORT PROTEIN FEPE"/>
    <property type="match status" value="1"/>
</dbReference>
<evidence type="ECO:0000313" key="14">
    <source>
        <dbReference type="Proteomes" id="UP000245754"/>
    </source>
</evidence>
<accession>A0A316EKW0</accession>
<dbReference type="Pfam" id="PF23607">
    <property type="entry name" value="WZC_N"/>
    <property type="match status" value="1"/>
</dbReference>
<dbReference type="GO" id="GO:0005524">
    <property type="term" value="F:ATP binding"/>
    <property type="evidence" value="ECO:0007669"/>
    <property type="project" value="UniProtKB-KW"/>
</dbReference>
<evidence type="ECO:0000256" key="5">
    <source>
        <dbReference type="ARBA" id="ARBA00022777"/>
    </source>
</evidence>
<evidence type="ECO:0000256" key="3">
    <source>
        <dbReference type="ARBA" id="ARBA00022679"/>
    </source>
</evidence>
<comment type="similarity">
    <text evidence="1">Belongs to the CpsD/CapB family.</text>
</comment>
<keyword evidence="5 13" id="KW-0418">Kinase</keyword>
<reference evidence="13 14" key="1">
    <citation type="submission" date="2018-05" db="EMBL/GenBank/DDBJ databases">
        <title>Genomic Encyclopedia of Type Strains, Phase IV (KMG-V): Genome sequencing to study the core and pangenomes of soil and plant-associated prokaryotes.</title>
        <authorList>
            <person name="Whitman W."/>
        </authorList>
    </citation>
    <scope>NUCLEOTIDE SEQUENCE [LARGE SCALE GENOMIC DNA]</scope>
    <source>
        <strain evidence="13 14">SLV-132</strain>
    </source>
</reference>
<dbReference type="Pfam" id="PF13807">
    <property type="entry name" value="GNVR"/>
    <property type="match status" value="1"/>
</dbReference>
<gene>
    <name evidence="13" type="ORF">C7419_105106</name>
</gene>
<evidence type="ECO:0000313" key="13">
    <source>
        <dbReference type="EMBL" id="PWK33112.1"/>
    </source>
</evidence>
<evidence type="ECO:0000259" key="11">
    <source>
        <dbReference type="Pfam" id="PF13614"/>
    </source>
</evidence>
<protein>
    <recommendedName>
        <fullName evidence="2">non-specific protein-tyrosine kinase</fullName>
        <ecNumber evidence="2">2.7.10.2</ecNumber>
    </recommendedName>
</protein>
<dbReference type="Pfam" id="PF13614">
    <property type="entry name" value="AAA_31"/>
    <property type="match status" value="1"/>
</dbReference>
<dbReference type="InterPro" id="IPR050445">
    <property type="entry name" value="Bact_polysacc_biosynth/exp"/>
</dbReference>
<dbReference type="AlphaFoldDB" id="A0A316EKW0"/>
<comment type="catalytic activity">
    <reaction evidence="8">
        <text>L-tyrosyl-[protein] + ATP = O-phospho-L-tyrosyl-[protein] + ADP + H(+)</text>
        <dbReference type="Rhea" id="RHEA:10596"/>
        <dbReference type="Rhea" id="RHEA-COMP:10136"/>
        <dbReference type="Rhea" id="RHEA-COMP:20101"/>
        <dbReference type="ChEBI" id="CHEBI:15378"/>
        <dbReference type="ChEBI" id="CHEBI:30616"/>
        <dbReference type="ChEBI" id="CHEBI:46858"/>
        <dbReference type="ChEBI" id="CHEBI:61978"/>
        <dbReference type="ChEBI" id="CHEBI:456216"/>
        <dbReference type="EC" id="2.7.10.2"/>
    </reaction>
</comment>
<keyword evidence="9" id="KW-0175">Coiled coil</keyword>
<dbReference type="SUPFAM" id="SSF52540">
    <property type="entry name" value="P-loop containing nucleoside triphosphate hydrolases"/>
    <property type="match status" value="1"/>
</dbReference>
<sequence length="794" mass="85868">MNTMSFAGAMPAPGETARKRAVHVRAWMDHAGWIIAAGAVGAMIAGVAAVSRPYVYRAHTLIQIHQNDTEATGAKRATPFDAGMLRSRTVVGPVVERLRLDVSVEPLRAPLIGGVAAHLAEPGTLHGPWPESLGYAWGGERLEVRTLDVPPSMVDKPLVLQVLPTNTYRVWRDDKPLLEGNVGERVQASGVTFQVDRIDARPGTRFVVTRHDTAQTIDTIARDLRIDSDSSDLSTVRIAWENPSRTAVAPLVNGIAESYIAEQAGLRREEGAAAIAYLTGELPRVQAELERAEAALTRYRAKEGTIQPSQDAQSYLNGSMDYQRQIAQLKLERTKALQRFTEESNEVKTIDNQIQQLARERRDMDSRLQNLSVTERKSVALTRDVKVAEDTYLGLRNRLEQLTLASMDRAKSTRVVDAALMPASPVGMSTGLLTAGGGLLGVFLAMGLVSFRQRIKPVVANLNDAEASLGLPMLGDICYSREQVELERLLASCTRTHWYPDGTRLAQLAAPPPGRDVVDALLYDDDDDEHDALPGMVLHDHFLLARNAPHSMAVEGLRNVRAALHFTMLATGSKSDAPRANVIAVTSPTAGAGKTFVSVNLAVLFAEAGKRVLLIDADLRRGRVASWFDQHPEPGLSEVLAGRVDLSDAVRPTIVSGLSVLSAGAAPTNPSELLMQPSFVECLDRCAARFDLVMIDTTPVLAVADAALVANLAGSTLLVLRAESTLPSQAEETLKRLARADAHMLGGILNGVTPKRSNRAEFGTMNPYLGMPLIGSTAQPRRLGHAAAEEENSH</sequence>
<feature type="domain" description="Tyrosine-protein kinase G-rich" evidence="12">
    <location>
        <begin position="374"/>
        <end position="453"/>
    </location>
</feature>
<evidence type="ECO:0000256" key="1">
    <source>
        <dbReference type="ARBA" id="ARBA00007316"/>
    </source>
</evidence>
<dbReference type="PANTHER" id="PTHR32309">
    <property type="entry name" value="TYROSINE-PROTEIN KINASE"/>
    <property type="match status" value="1"/>
</dbReference>
<dbReference type="InterPro" id="IPR027417">
    <property type="entry name" value="P-loop_NTPase"/>
</dbReference>
<evidence type="ECO:0000256" key="2">
    <source>
        <dbReference type="ARBA" id="ARBA00011903"/>
    </source>
</evidence>
<keyword evidence="10" id="KW-0812">Transmembrane</keyword>
<keyword evidence="14" id="KW-1185">Reference proteome</keyword>
<feature type="coiled-coil region" evidence="9">
    <location>
        <begin position="282"/>
        <end position="374"/>
    </location>
</feature>
<dbReference type="GO" id="GO:0004715">
    <property type="term" value="F:non-membrane spanning protein tyrosine kinase activity"/>
    <property type="evidence" value="ECO:0007669"/>
    <property type="project" value="UniProtKB-EC"/>
</dbReference>
<evidence type="ECO:0000256" key="7">
    <source>
        <dbReference type="ARBA" id="ARBA00023137"/>
    </source>
</evidence>
<proteinExistence type="inferred from homology"/>
<dbReference type="InterPro" id="IPR025669">
    <property type="entry name" value="AAA_dom"/>
</dbReference>
<keyword evidence="7" id="KW-0829">Tyrosine-protein kinase</keyword>
<dbReference type="GO" id="GO:0005886">
    <property type="term" value="C:plasma membrane"/>
    <property type="evidence" value="ECO:0007669"/>
    <property type="project" value="TreeGrafter"/>
</dbReference>
<name>A0A316EKW0_9BURK</name>
<comment type="caution">
    <text evidence="13">The sequence shown here is derived from an EMBL/GenBank/DDBJ whole genome shotgun (WGS) entry which is preliminary data.</text>
</comment>
<dbReference type="CDD" id="cd05387">
    <property type="entry name" value="BY-kinase"/>
    <property type="match status" value="1"/>
</dbReference>
<evidence type="ECO:0000256" key="8">
    <source>
        <dbReference type="ARBA" id="ARBA00051245"/>
    </source>
</evidence>
<dbReference type="NCBIfam" id="TIGR01007">
    <property type="entry name" value="eps_fam"/>
    <property type="match status" value="1"/>
</dbReference>
<organism evidence="13 14">
    <name type="scientific">Cupriavidus plantarum</name>
    <dbReference type="NCBI Taxonomy" id="942865"/>
    <lineage>
        <taxon>Bacteria</taxon>
        <taxon>Pseudomonadati</taxon>
        <taxon>Pseudomonadota</taxon>
        <taxon>Betaproteobacteria</taxon>
        <taxon>Burkholderiales</taxon>
        <taxon>Burkholderiaceae</taxon>
        <taxon>Cupriavidus</taxon>
    </lineage>
</organism>
<feature type="domain" description="AAA" evidence="11">
    <location>
        <begin position="581"/>
        <end position="709"/>
    </location>
</feature>
<evidence type="ECO:0000256" key="10">
    <source>
        <dbReference type="SAM" id="Phobius"/>
    </source>
</evidence>
<dbReference type="InterPro" id="IPR032807">
    <property type="entry name" value="GNVR"/>
</dbReference>
<evidence type="ECO:0000259" key="12">
    <source>
        <dbReference type="Pfam" id="PF13807"/>
    </source>
</evidence>
<dbReference type="InterPro" id="IPR005702">
    <property type="entry name" value="Wzc-like_C"/>
</dbReference>
<evidence type="ECO:0000256" key="4">
    <source>
        <dbReference type="ARBA" id="ARBA00022741"/>
    </source>
</evidence>
<evidence type="ECO:0000256" key="9">
    <source>
        <dbReference type="SAM" id="Coils"/>
    </source>
</evidence>
<dbReference type="EC" id="2.7.10.2" evidence="2"/>
<dbReference type="EMBL" id="QGGT01000005">
    <property type="protein sequence ID" value="PWK33112.1"/>
    <property type="molecule type" value="Genomic_DNA"/>
</dbReference>
<dbReference type="Proteomes" id="UP000245754">
    <property type="component" value="Unassembled WGS sequence"/>
</dbReference>
<feature type="transmembrane region" description="Helical" evidence="10">
    <location>
        <begin position="31"/>
        <end position="50"/>
    </location>
</feature>